<name>A0A0V0QD93_PSEPJ</name>
<gene>
    <name evidence="2" type="ORF">PPERSA_10678</name>
</gene>
<feature type="region of interest" description="Disordered" evidence="1">
    <location>
        <begin position="451"/>
        <end position="477"/>
    </location>
</feature>
<dbReference type="InParanoid" id="A0A0V0QD93"/>
<organism evidence="2 3">
    <name type="scientific">Pseudocohnilembus persalinus</name>
    <name type="common">Ciliate</name>
    <dbReference type="NCBI Taxonomy" id="266149"/>
    <lineage>
        <taxon>Eukaryota</taxon>
        <taxon>Sar</taxon>
        <taxon>Alveolata</taxon>
        <taxon>Ciliophora</taxon>
        <taxon>Intramacronucleata</taxon>
        <taxon>Oligohymenophorea</taxon>
        <taxon>Scuticociliatia</taxon>
        <taxon>Philasterida</taxon>
        <taxon>Pseudocohnilembidae</taxon>
        <taxon>Pseudocohnilembus</taxon>
    </lineage>
</organism>
<dbReference type="Proteomes" id="UP000054937">
    <property type="component" value="Unassembled WGS sequence"/>
</dbReference>
<protein>
    <submittedName>
        <fullName evidence="2">Quinonprotein alcohol dehydrogenase-like superfamily</fullName>
    </submittedName>
</protein>
<feature type="compositionally biased region" description="Polar residues" evidence="1">
    <location>
        <begin position="457"/>
        <end position="477"/>
    </location>
</feature>
<evidence type="ECO:0000256" key="1">
    <source>
        <dbReference type="SAM" id="MobiDB-lite"/>
    </source>
</evidence>
<proteinExistence type="predicted"/>
<evidence type="ECO:0000313" key="3">
    <source>
        <dbReference type="Proteomes" id="UP000054937"/>
    </source>
</evidence>
<sequence>MDKEDMLWGNPIHPLDLNLSDFQEIHKEMLKYQKENEENEEGIRKEISWQEFQQMLDSESNYREQLLNWYMYGIKSKRYVQEAKDLILKPSNRKTERIFNIEQMKEIQLQNRSLFVVLFDEGTISILNQEYKNIDEFKITSIFEHSDIMEKAIQTLPKKFKQSNVIDYSDPNKVEFIQEDKGRKVSIQLNDIFIIEKKVDGKYVKDIEQLTYSYKDGILYDQDSYGENIREQDQERVVLFLKKLCKQVFIKFNEIEDDTFRVLECEICQAQNKKSQLIMTQSPYKRLCKGWYCMHCQQRQNLEAASMHCEEHYYDICLVCFQLGHRKKIFLDPIQSNLDIIQSQMSLIWKTFQNIPPSQLSEFCEIINSMIQNKELDKINIHYLETIKQQFNANRKIDLEIGEIAKQERLKQKYKNQIEQKRRQNLLQQIFSQTHSDQQWLDVNPRNLKFKKPPSLPQRSYSLQQDNSRNGFRNDSQYSINNKNCKSYQNAIYVSKAKVHINEIDFDPSNQLLGIALNSNEVMIYHIYFEKVIDKKNLLLISQTKNQDKTQDIYIVKVYNYSYDIKNHQKFIYDKKELFTHQLMYDVDCSKFYDALGLVCINYKGGLQIIVNKSLENDNNNQNYFDVLLQDVYHNEDKHISWCCMTYHQKQDILVFGTLDSKLVFFNPSISNNKYLFYSAQIIQQIEYYHYFQQKEKLIACKKIGKSIQIIDIHINESQNQAIFFTQDKNIYIYDILRYELLQKFPFYYGNRFNVNVSLTYFSQKQEKIYACFNGMKYWDSYDDKSVSQYSNQMTILHKWRNQTKQQQQLRNEDPFQPKQNFKELKQNNLAQHYTNQETFQDMDVVIYATTDGNLYAQNIYTGLVYDVLEKYDNFPQYINNIHFLPENSEYFIACTTDQGYILWVSFNLNSQSNKNRKKIHKLTPAFNSKSKIISSDIQDQTFSVAGENSFLSIFNLQSCSKKHEINMKKYLNLKSQQQLPSYINKAQFDDSVYIVKIQYQQSENDIDQILNNQNIPTPSKILSMQPNNRNSIKPNQQKTILKKLQTSIMNQNEMHQNIINSNKNPQILPKTTNNNPTKHILQTQTSEQITSNNLNRKFTSKKRFQEKEYIYCLMSSGHLVKINTTDCIILNHFKCQIDPDSSFINNVIDNQIYSINENGKISIYDNKQKQTQNNLGDDEGFWADHRPRAEEIVLQAESIVKGYNVDKEPRLKYETTRLYEKKSPCKTERDNVRERERQRNRQNINFFCKYVLAKKNKTIPYK</sequence>
<dbReference type="Gene3D" id="2.130.10.10">
    <property type="entry name" value="YVTN repeat-like/Quinoprotein amine dehydrogenase"/>
    <property type="match status" value="1"/>
</dbReference>
<accession>A0A0V0QD93</accession>
<dbReference type="InterPro" id="IPR015943">
    <property type="entry name" value="WD40/YVTN_repeat-like_dom_sf"/>
</dbReference>
<dbReference type="SUPFAM" id="SSF50998">
    <property type="entry name" value="Quinoprotein alcohol dehydrogenase-like"/>
    <property type="match status" value="1"/>
</dbReference>
<keyword evidence="3" id="KW-1185">Reference proteome</keyword>
<dbReference type="EMBL" id="LDAU01000194">
    <property type="protein sequence ID" value="KRX00179.1"/>
    <property type="molecule type" value="Genomic_DNA"/>
</dbReference>
<comment type="caution">
    <text evidence="2">The sequence shown here is derived from an EMBL/GenBank/DDBJ whole genome shotgun (WGS) entry which is preliminary data.</text>
</comment>
<reference evidence="2 3" key="1">
    <citation type="journal article" date="2015" name="Sci. Rep.">
        <title>Genome of the facultative scuticociliatosis pathogen Pseudocohnilembus persalinus provides insight into its virulence through horizontal gene transfer.</title>
        <authorList>
            <person name="Xiong J."/>
            <person name="Wang G."/>
            <person name="Cheng J."/>
            <person name="Tian M."/>
            <person name="Pan X."/>
            <person name="Warren A."/>
            <person name="Jiang C."/>
            <person name="Yuan D."/>
            <person name="Miao W."/>
        </authorList>
    </citation>
    <scope>NUCLEOTIDE SEQUENCE [LARGE SCALE GENOMIC DNA]</scope>
    <source>
        <strain evidence="2">36N120E</strain>
    </source>
</reference>
<evidence type="ECO:0000313" key="2">
    <source>
        <dbReference type="EMBL" id="KRX00179.1"/>
    </source>
</evidence>
<dbReference type="InterPro" id="IPR011047">
    <property type="entry name" value="Quinoprotein_ADH-like_sf"/>
</dbReference>
<dbReference type="AlphaFoldDB" id="A0A0V0QD93"/>